<dbReference type="GO" id="GO:0008237">
    <property type="term" value="F:metallopeptidase activity"/>
    <property type="evidence" value="ECO:0007669"/>
    <property type="project" value="InterPro"/>
</dbReference>
<gene>
    <name evidence="2" type="ORF">TWF730_002991</name>
</gene>
<feature type="chain" id="PRO_5043508188" evidence="1">
    <location>
        <begin position="24"/>
        <end position="372"/>
    </location>
</feature>
<comment type="caution">
    <text evidence="2">The sequence shown here is derived from an EMBL/GenBank/DDBJ whole genome shotgun (WGS) entry which is preliminary data.</text>
</comment>
<evidence type="ECO:0000313" key="3">
    <source>
        <dbReference type="Proteomes" id="UP001373714"/>
    </source>
</evidence>
<organism evidence="2 3">
    <name type="scientific">Orbilia blumenaviensis</name>
    <dbReference type="NCBI Taxonomy" id="1796055"/>
    <lineage>
        <taxon>Eukaryota</taxon>
        <taxon>Fungi</taxon>
        <taxon>Dikarya</taxon>
        <taxon>Ascomycota</taxon>
        <taxon>Pezizomycotina</taxon>
        <taxon>Orbiliomycetes</taxon>
        <taxon>Orbiliales</taxon>
        <taxon>Orbiliaceae</taxon>
        <taxon>Orbilia</taxon>
    </lineage>
</organism>
<protein>
    <submittedName>
        <fullName evidence="2">Uncharacterized protein</fullName>
    </submittedName>
</protein>
<evidence type="ECO:0000313" key="2">
    <source>
        <dbReference type="EMBL" id="KAK6337596.1"/>
    </source>
</evidence>
<keyword evidence="3" id="KW-1185">Reference proteome</keyword>
<sequence length="372" mass="42280">MILLSLIIPLFLLSFVYPNVVSASSIEDIFTITKHGPGACTEIQISTIHLYYLDMILMLQAGLEIFDDVTQRESIGSNRDVHLRQKGARAMLEAWFGLEFEDPLAGDGKGVYSEPLDLHIFNFIKDVLERTWAFLHHNQPISYLKGATPRIYCGDDWIPFENGFFMGTSHIKPVQTTLENTKRDEEVTFYISGNVSDSFPGYSAAETRGYLEYFEYFFGKISLRRTEGCTPPGVLGFAAWQLGIITLCPLVFDTESRQNLPRGNPLGPMDSSNTLENLRSRSMVLLHEVLHLVLGWENLGWRHAEVYSSDQCRIVVMIGDTEKYPTQKNPQSYCWFMQGAYLAQQARYAEGVYLEYSRGAPWYIALSSVEKL</sequence>
<dbReference type="Proteomes" id="UP001373714">
    <property type="component" value="Unassembled WGS sequence"/>
</dbReference>
<reference evidence="2 3" key="1">
    <citation type="submission" date="2019-10" db="EMBL/GenBank/DDBJ databases">
        <authorList>
            <person name="Palmer J.M."/>
        </authorList>
    </citation>
    <scope>NUCLEOTIDE SEQUENCE [LARGE SCALE GENOMIC DNA]</scope>
    <source>
        <strain evidence="2 3">TWF730</strain>
    </source>
</reference>
<dbReference type="AlphaFoldDB" id="A0AAV9UBN3"/>
<evidence type="ECO:0000256" key="1">
    <source>
        <dbReference type="SAM" id="SignalP"/>
    </source>
</evidence>
<name>A0AAV9UBN3_9PEZI</name>
<accession>A0AAV9UBN3</accession>
<feature type="signal peptide" evidence="1">
    <location>
        <begin position="1"/>
        <end position="23"/>
    </location>
</feature>
<keyword evidence="1" id="KW-0732">Signal</keyword>
<dbReference type="InterPro" id="IPR024079">
    <property type="entry name" value="MetalloPept_cat_dom_sf"/>
</dbReference>
<dbReference type="EMBL" id="JAVHNS010000013">
    <property type="protein sequence ID" value="KAK6337596.1"/>
    <property type="molecule type" value="Genomic_DNA"/>
</dbReference>
<proteinExistence type="predicted"/>
<dbReference type="Gene3D" id="3.40.390.10">
    <property type="entry name" value="Collagenase (Catalytic Domain)"/>
    <property type="match status" value="1"/>
</dbReference>